<accession>A0A1F7TXH1</accession>
<dbReference type="InterPro" id="IPR020811">
    <property type="entry name" value="Enolase_N"/>
</dbReference>
<dbReference type="PRINTS" id="PR00148">
    <property type="entry name" value="ENOLASE"/>
</dbReference>
<comment type="function">
    <text evidence="9">Catalyzes the reversible conversion of 2-phosphoglycerate (2-PG) into phosphoenolpyruvate (PEP). It is essential for the degradation of carbohydrates via glycolysis.</text>
</comment>
<dbReference type="SUPFAM" id="SSF51604">
    <property type="entry name" value="Enolase C-terminal domain-like"/>
    <property type="match status" value="1"/>
</dbReference>
<feature type="binding site" evidence="11">
    <location>
        <position position="170"/>
    </location>
    <ligand>
        <name>substrate</name>
    </ligand>
</feature>
<evidence type="ECO:0000256" key="10">
    <source>
        <dbReference type="PIRSR" id="PIRSR001400-1"/>
    </source>
</evidence>
<dbReference type="InterPro" id="IPR036849">
    <property type="entry name" value="Enolase-like_C_sf"/>
</dbReference>
<feature type="domain" description="Enolase C-terminal TIM barrel" evidence="13">
    <location>
        <begin position="145"/>
        <end position="421"/>
    </location>
</feature>
<dbReference type="SUPFAM" id="SSF54826">
    <property type="entry name" value="Enolase N-terminal domain-like"/>
    <property type="match status" value="1"/>
</dbReference>
<evidence type="ECO:0000256" key="2">
    <source>
        <dbReference type="ARBA" id="ARBA00009604"/>
    </source>
</evidence>
<feature type="domain" description="Enolase N-terminal" evidence="14">
    <location>
        <begin position="5"/>
        <end position="135"/>
    </location>
</feature>
<dbReference type="GO" id="GO:0004634">
    <property type="term" value="F:phosphopyruvate hydratase activity"/>
    <property type="evidence" value="ECO:0007669"/>
    <property type="project" value="UniProtKB-UniRule"/>
</dbReference>
<feature type="binding site" evidence="9 12">
    <location>
        <position position="293"/>
    </location>
    <ligand>
        <name>Mg(2+)</name>
        <dbReference type="ChEBI" id="CHEBI:18420"/>
    </ligand>
</feature>
<dbReference type="Gene3D" id="3.30.390.10">
    <property type="entry name" value="Enolase-like, N-terminal domain"/>
    <property type="match status" value="1"/>
</dbReference>
<reference evidence="15 16" key="1">
    <citation type="journal article" date="2016" name="Nat. Commun.">
        <title>Thousands of microbial genomes shed light on interconnected biogeochemical processes in an aquifer system.</title>
        <authorList>
            <person name="Anantharaman K."/>
            <person name="Brown C.T."/>
            <person name="Hug L.A."/>
            <person name="Sharon I."/>
            <person name="Castelle C.J."/>
            <person name="Probst A.J."/>
            <person name="Thomas B.C."/>
            <person name="Singh A."/>
            <person name="Wilkins M.J."/>
            <person name="Karaoz U."/>
            <person name="Brodie E.L."/>
            <person name="Williams K.H."/>
            <person name="Hubbard S.S."/>
            <person name="Banfield J.F."/>
        </authorList>
    </citation>
    <scope>NUCLEOTIDE SEQUENCE [LARGE SCALE GENOMIC DNA]</scope>
</reference>
<sequence length="422" mass="46776">MPDKIDQIHAHEILDSRGNPTVAVTVLTKDGCLGTAAVPSGASTGTFEAHELRDGDASRYRGKGVKKACRNVNQTLATKLRGMDITHQRDIDARMIELDGTVQKKRLGANAILGVSMACAQAAAKHKRMPLYAYLRWTFDILEEKWKMPVPLVNILNGGSHADNNLDIQEFIIAPTGIRTFRERVRAASEIYHALGDLLHADGHLTNVGDEGGFAPKLKNTEEALEYLVKAIKKAKYVPGKQVRLGMDVAANEFYNAKKDRYVMRAERRTLDDAELIDLLESWVDRYPFLSVEDGLQEEKWDAWKVLSDRLSKKVYLIGDDLFVTNATRLQKGIEAGVANAILIKPNQIGSVSETIGTIRLAQDNGYAIAVSHRSGETADTFIADLAAAVNANFIKIGAMSRSERLVKYNRLMEIEEEVCRV</sequence>
<dbReference type="PIRSF" id="PIRSF001400">
    <property type="entry name" value="Enolase"/>
    <property type="match status" value="1"/>
</dbReference>
<dbReference type="PROSITE" id="PS00164">
    <property type="entry name" value="ENOLASE"/>
    <property type="match status" value="1"/>
</dbReference>
<evidence type="ECO:0000256" key="4">
    <source>
        <dbReference type="ARBA" id="ARBA00017068"/>
    </source>
</evidence>
<evidence type="ECO:0000256" key="7">
    <source>
        <dbReference type="ARBA" id="ARBA00023152"/>
    </source>
</evidence>
<feature type="binding site" evidence="9">
    <location>
        <position position="375"/>
    </location>
    <ligand>
        <name>(2R)-2-phosphoglycerate</name>
        <dbReference type="ChEBI" id="CHEBI:58289"/>
    </ligand>
</feature>
<dbReference type="SMART" id="SM01193">
    <property type="entry name" value="Enolase_N"/>
    <property type="match status" value="1"/>
</dbReference>
<dbReference type="GO" id="GO:0000287">
    <property type="term" value="F:magnesium ion binding"/>
    <property type="evidence" value="ECO:0007669"/>
    <property type="project" value="UniProtKB-UniRule"/>
</dbReference>
<dbReference type="PANTHER" id="PTHR11902">
    <property type="entry name" value="ENOLASE"/>
    <property type="match status" value="1"/>
</dbReference>
<evidence type="ECO:0000313" key="15">
    <source>
        <dbReference type="EMBL" id="OGL70695.1"/>
    </source>
</evidence>
<keyword evidence="5 9" id="KW-0964">Secreted</keyword>
<feature type="binding site" evidence="9 12">
    <location>
        <position position="320"/>
    </location>
    <ligand>
        <name>Mg(2+)</name>
        <dbReference type="ChEBI" id="CHEBI:18420"/>
    </ligand>
</feature>
<feature type="binding site" evidence="11">
    <location>
        <begin position="372"/>
        <end position="375"/>
    </location>
    <ligand>
        <name>substrate</name>
    </ligand>
</feature>
<feature type="binding site" evidence="11">
    <location>
        <position position="320"/>
    </location>
    <ligand>
        <name>substrate</name>
    </ligand>
</feature>
<dbReference type="CDD" id="cd03313">
    <property type="entry name" value="enolase"/>
    <property type="match status" value="1"/>
</dbReference>
<comment type="pathway">
    <text evidence="1 9">Carbohydrate degradation; glycolysis; pyruvate from D-glyceraldehyde 3-phosphate: step 4/5.</text>
</comment>
<dbReference type="InterPro" id="IPR020810">
    <property type="entry name" value="Enolase_C"/>
</dbReference>
<feature type="binding site" evidence="9 12">
    <location>
        <position position="248"/>
    </location>
    <ligand>
        <name>Mg(2+)</name>
        <dbReference type="ChEBI" id="CHEBI:18420"/>
    </ligand>
</feature>
<dbReference type="PANTHER" id="PTHR11902:SF1">
    <property type="entry name" value="ENOLASE"/>
    <property type="match status" value="1"/>
</dbReference>
<feature type="binding site" evidence="9">
    <location>
        <position position="374"/>
    </location>
    <ligand>
        <name>(2R)-2-phosphoglycerate</name>
        <dbReference type="ChEBI" id="CHEBI:58289"/>
    </ligand>
</feature>
<dbReference type="GO" id="GO:0009986">
    <property type="term" value="C:cell surface"/>
    <property type="evidence" value="ECO:0007669"/>
    <property type="project" value="UniProtKB-SubCell"/>
</dbReference>
<feature type="binding site" evidence="9">
    <location>
        <position position="169"/>
    </location>
    <ligand>
        <name>(2R)-2-phosphoglycerate</name>
        <dbReference type="ChEBI" id="CHEBI:58289"/>
    </ligand>
</feature>
<feature type="active site" description="Proton acceptor" evidence="9 10">
    <location>
        <position position="345"/>
    </location>
</feature>
<comment type="cofactor">
    <cofactor evidence="12">
        <name>Mg(2+)</name>
        <dbReference type="ChEBI" id="CHEBI:18420"/>
    </cofactor>
    <text evidence="12">Mg(2+) is required for catalysis and for stabilizing the dimer.</text>
</comment>
<feature type="binding site" evidence="9">
    <location>
        <position position="396"/>
    </location>
    <ligand>
        <name>(2R)-2-phosphoglycerate</name>
        <dbReference type="ChEBI" id="CHEBI:58289"/>
    </ligand>
</feature>
<evidence type="ECO:0000259" key="13">
    <source>
        <dbReference type="SMART" id="SM01192"/>
    </source>
</evidence>
<evidence type="ECO:0000259" key="14">
    <source>
        <dbReference type="SMART" id="SM01193"/>
    </source>
</evidence>
<evidence type="ECO:0000256" key="9">
    <source>
        <dbReference type="HAMAP-Rule" id="MF_00318"/>
    </source>
</evidence>
<evidence type="ECO:0000256" key="8">
    <source>
        <dbReference type="ARBA" id="ARBA00023239"/>
    </source>
</evidence>
<dbReference type="GO" id="GO:0006096">
    <property type="term" value="P:glycolytic process"/>
    <property type="evidence" value="ECO:0007669"/>
    <property type="project" value="UniProtKB-UniRule"/>
</dbReference>
<dbReference type="SMART" id="SM01192">
    <property type="entry name" value="Enolase_C"/>
    <property type="match status" value="1"/>
</dbReference>
<keyword evidence="15" id="KW-0670">Pyruvate</keyword>
<comment type="cofactor">
    <cofactor evidence="9">
        <name>Mg(2+)</name>
        <dbReference type="ChEBI" id="CHEBI:18420"/>
    </cofactor>
    <text evidence="9">Binds a second Mg(2+) ion via substrate during catalysis.</text>
</comment>
<keyword evidence="8 9" id="KW-0456">Lyase</keyword>
<evidence type="ECO:0000256" key="6">
    <source>
        <dbReference type="ARBA" id="ARBA00022842"/>
    </source>
</evidence>
<comment type="similarity">
    <text evidence="2 9">Belongs to the enolase family.</text>
</comment>
<dbReference type="Gene3D" id="3.20.20.120">
    <property type="entry name" value="Enolase-like C-terminal domain"/>
    <property type="match status" value="1"/>
</dbReference>
<dbReference type="UniPathway" id="UPA00109">
    <property type="reaction ID" value="UER00187"/>
</dbReference>
<dbReference type="STRING" id="1802389.A3C17_01780"/>
<dbReference type="InterPro" id="IPR029017">
    <property type="entry name" value="Enolase-like_N"/>
</dbReference>
<feature type="binding site" evidence="9">
    <location>
        <position position="345"/>
    </location>
    <ligand>
        <name>(2R)-2-phosphoglycerate</name>
        <dbReference type="ChEBI" id="CHEBI:58289"/>
    </ligand>
</feature>
<gene>
    <name evidence="9" type="primary">eno</name>
    <name evidence="15" type="ORF">A3C17_01780</name>
</gene>
<dbReference type="HAMAP" id="MF_00318">
    <property type="entry name" value="Enolase"/>
    <property type="match status" value="1"/>
</dbReference>
<protein>
    <recommendedName>
        <fullName evidence="4 9">Enolase</fullName>
        <ecNumber evidence="3 9">4.2.1.11</ecNumber>
    </recommendedName>
    <alternativeName>
        <fullName evidence="9">2-phospho-D-glycerate hydro-lyase</fullName>
    </alternativeName>
    <alternativeName>
        <fullName evidence="9">2-phosphoglycerate dehydratase</fullName>
    </alternativeName>
</protein>
<dbReference type="InterPro" id="IPR000941">
    <property type="entry name" value="Enolase"/>
</dbReference>
<dbReference type="Pfam" id="PF00113">
    <property type="entry name" value="Enolase_C"/>
    <property type="match status" value="1"/>
</dbReference>
<feature type="active site" description="Proton donor" evidence="9 10">
    <location>
        <position position="211"/>
    </location>
</feature>
<dbReference type="EC" id="4.2.1.11" evidence="3 9"/>
<dbReference type="GO" id="GO:0005576">
    <property type="term" value="C:extracellular region"/>
    <property type="evidence" value="ECO:0007669"/>
    <property type="project" value="UniProtKB-SubCell"/>
</dbReference>
<organism evidence="15 16">
    <name type="scientific">Candidatus Uhrbacteria bacterium RIFCSPHIGHO2_02_FULL_53_13</name>
    <dbReference type="NCBI Taxonomy" id="1802389"/>
    <lineage>
        <taxon>Bacteria</taxon>
        <taxon>Candidatus Uhriibacteriota</taxon>
    </lineage>
</organism>
<dbReference type="SFLD" id="SFLDF00002">
    <property type="entry name" value="enolase"/>
    <property type="match status" value="1"/>
</dbReference>
<keyword evidence="7 9" id="KW-0324">Glycolysis</keyword>
<dbReference type="GO" id="GO:0000015">
    <property type="term" value="C:phosphopyruvate hydratase complex"/>
    <property type="evidence" value="ECO:0007669"/>
    <property type="project" value="InterPro"/>
</dbReference>
<evidence type="ECO:0000256" key="5">
    <source>
        <dbReference type="ARBA" id="ARBA00022525"/>
    </source>
</evidence>
<keyword evidence="6 9" id="KW-0460">Magnesium</keyword>
<dbReference type="Pfam" id="PF03952">
    <property type="entry name" value="Enolase_N"/>
    <property type="match status" value="1"/>
</dbReference>
<dbReference type="FunFam" id="3.30.390.10:FF:000001">
    <property type="entry name" value="Enolase"/>
    <property type="match status" value="1"/>
</dbReference>
<feature type="binding site" evidence="11">
    <location>
        <position position="161"/>
    </location>
    <ligand>
        <name>substrate</name>
    </ligand>
</feature>
<dbReference type="InterPro" id="IPR020809">
    <property type="entry name" value="Enolase_CS"/>
</dbReference>
<evidence type="ECO:0000256" key="11">
    <source>
        <dbReference type="PIRSR" id="PIRSR001400-2"/>
    </source>
</evidence>
<dbReference type="SFLD" id="SFLDG00178">
    <property type="entry name" value="enolase"/>
    <property type="match status" value="1"/>
</dbReference>
<evidence type="ECO:0000313" key="16">
    <source>
        <dbReference type="Proteomes" id="UP000177097"/>
    </source>
</evidence>
<comment type="caution">
    <text evidence="15">The sequence shown here is derived from an EMBL/GenBank/DDBJ whole genome shotgun (WGS) entry which is preliminary data.</text>
</comment>
<dbReference type="SFLD" id="SFLDS00001">
    <property type="entry name" value="Enolase"/>
    <property type="match status" value="1"/>
</dbReference>
<dbReference type="EMBL" id="MGDX01000027">
    <property type="protein sequence ID" value="OGL70695.1"/>
    <property type="molecule type" value="Genomic_DNA"/>
</dbReference>
<dbReference type="Proteomes" id="UP000177097">
    <property type="component" value="Unassembled WGS sequence"/>
</dbReference>
<keyword evidence="9" id="KW-0963">Cytoplasm</keyword>
<feature type="binding site" evidence="11">
    <location>
        <position position="396"/>
    </location>
    <ligand>
        <name>substrate</name>
    </ligand>
</feature>
<evidence type="ECO:0000256" key="3">
    <source>
        <dbReference type="ARBA" id="ARBA00012058"/>
    </source>
</evidence>
<dbReference type="NCBIfam" id="TIGR01060">
    <property type="entry name" value="eno"/>
    <property type="match status" value="1"/>
</dbReference>
<comment type="catalytic activity">
    <reaction evidence="9">
        <text>(2R)-2-phosphoglycerate = phosphoenolpyruvate + H2O</text>
        <dbReference type="Rhea" id="RHEA:10164"/>
        <dbReference type="ChEBI" id="CHEBI:15377"/>
        <dbReference type="ChEBI" id="CHEBI:58289"/>
        <dbReference type="ChEBI" id="CHEBI:58702"/>
        <dbReference type="EC" id="4.2.1.11"/>
    </reaction>
</comment>
<keyword evidence="9 12" id="KW-0479">Metal-binding</keyword>
<proteinExistence type="inferred from homology"/>
<dbReference type="AlphaFoldDB" id="A0A1F7TXH1"/>
<feature type="binding site" evidence="11">
    <location>
        <position position="293"/>
    </location>
    <ligand>
        <name>substrate</name>
    </ligand>
</feature>
<name>A0A1F7TXH1_9BACT</name>
<comment type="subcellular location">
    <subcellularLocation>
        <location evidence="9">Cytoplasm</location>
    </subcellularLocation>
    <subcellularLocation>
        <location evidence="9">Secreted</location>
    </subcellularLocation>
    <subcellularLocation>
        <location evidence="9">Cell surface</location>
    </subcellularLocation>
    <text evidence="9">Fractions of enolase are present in both the cytoplasm and on the cell surface.</text>
</comment>
<evidence type="ECO:0000256" key="12">
    <source>
        <dbReference type="PIRSR" id="PIRSR001400-3"/>
    </source>
</evidence>
<evidence type="ECO:0000256" key="1">
    <source>
        <dbReference type="ARBA" id="ARBA00005031"/>
    </source>
</evidence>